<evidence type="ECO:0000313" key="2">
    <source>
        <dbReference type="Proteomes" id="UP000007755"/>
    </source>
</evidence>
<evidence type="ECO:0000313" key="1">
    <source>
        <dbReference type="EMBL" id="EGI69759.1"/>
    </source>
</evidence>
<sequence length="147" mass="16588">MYYAEDSNASYETKKNCSNIMEHRKMRLLGRRYDLTTTGYKFLEIGINYLMVNNEPQVRLQLRDEVGVQIIPSPVSRSFIQIRGFINIATWRIRRNERECDRENQVDINDGYHFFLIWGRGGGGGTGACDGVAAVATASAMMGGGPQ</sequence>
<dbReference type="InParanoid" id="F4W7Q3"/>
<reference evidence="1" key="1">
    <citation type="submission" date="2011-02" db="EMBL/GenBank/DDBJ databases">
        <title>The genome of the leaf-cutting ant Acromyrmex echinatior suggests key adaptations to social evolution and fungus farming.</title>
        <authorList>
            <person name="Nygaard S."/>
            <person name="Zhang G."/>
        </authorList>
    </citation>
    <scope>NUCLEOTIDE SEQUENCE</scope>
</reference>
<protein>
    <submittedName>
        <fullName evidence="1">Uncharacterized protein</fullName>
    </submittedName>
</protein>
<keyword evidence="2" id="KW-1185">Reference proteome</keyword>
<organism evidence="2">
    <name type="scientific">Acromyrmex echinatior</name>
    <name type="common">Panamanian leafcutter ant</name>
    <name type="synonym">Acromyrmex octospinosus echinatior</name>
    <dbReference type="NCBI Taxonomy" id="103372"/>
    <lineage>
        <taxon>Eukaryota</taxon>
        <taxon>Metazoa</taxon>
        <taxon>Ecdysozoa</taxon>
        <taxon>Arthropoda</taxon>
        <taxon>Hexapoda</taxon>
        <taxon>Insecta</taxon>
        <taxon>Pterygota</taxon>
        <taxon>Neoptera</taxon>
        <taxon>Endopterygota</taxon>
        <taxon>Hymenoptera</taxon>
        <taxon>Apocrita</taxon>
        <taxon>Aculeata</taxon>
        <taxon>Formicoidea</taxon>
        <taxon>Formicidae</taxon>
        <taxon>Myrmicinae</taxon>
        <taxon>Acromyrmex</taxon>
    </lineage>
</organism>
<gene>
    <name evidence="1" type="ORF">G5I_01472</name>
</gene>
<dbReference type="AlphaFoldDB" id="F4W7Q3"/>
<name>F4W7Q3_ACREC</name>
<accession>F4W7Q3</accession>
<dbReference type="EMBL" id="GL887862">
    <property type="protein sequence ID" value="EGI69759.1"/>
    <property type="molecule type" value="Genomic_DNA"/>
</dbReference>
<proteinExistence type="predicted"/>
<dbReference type="Proteomes" id="UP000007755">
    <property type="component" value="Unassembled WGS sequence"/>
</dbReference>